<dbReference type="SMART" id="SM00086">
    <property type="entry name" value="PAC"/>
    <property type="match status" value="2"/>
</dbReference>
<evidence type="ECO:0000259" key="11">
    <source>
        <dbReference type="PROSITE" id="PS50110"/>
    </source>
</evidence>
<dbReference type="CDD" id="cd00082">
    <property type="entry name" value="HisKA"/>
    <property type="match status" value="1"/>
</dbReference>
<dbReference type="CDD" id="cd00130">
    <property type="entry name" value="PAS"/>
    <property type="match status" value="2"/>
</dbReference>
<dbReference type="GO" id="GO:0005524">
    <property type="term" value="F:ATP binding"/>
    <property type="evidence" value="ECO:0007669"/>
    <property type="project" value="UniProtKB-KW"/>
</dbReference>
<sequence>MSALRILHLEDDPHDAGWVHALIAKRWPESRLERVDGRAGFEAALDAGAPDVILSDFSMPGFDGLSALTIARKRYPDAPFIFLSGTIGEEVAVEALRNGATDYVLKDRSIRLIPAIERALGEARDHARRREVERELFQSQAHFQQITENVADLIVVLDTTGRRIYNNPAYRTILGDPSSLRGTMSFDDIHPADRERVRAIFLETVRTGVGQRAEYRFLLGDGSVRYIESQGSVIPDQQGGVANVLVVSRDVTERRRNEERIREQASLLDQARDAIFVTGLDGRVTYWNAQAEALLGWTRDEVMKRDVRPLLFPEGKFECVAICQKVRADGRWQGELRPQTKSGAKLIVESRWTLVCDDLGAAKSVLFINTDVTEQRRIETQFLRTQRMESIGTLAGGIAHDLNNVLTPILVAAQVLQSQKLSAESAEMLHTIEKSAIHGAALVKQVLMFARGSDGERVPVQLRHLISELTRLLRETLPKSIEVRTRIDAGLGLVMGDVTQLNQVLMNFAINARDAMPGGGTLEIAARNVTLDAEFVRQHPALKTGPHVCIGVQDSGTGIPPEVLERIFDPFFTTKPPGKGTGLGLSTVLGIIKGHGGVVQVRSEVGKGACFDVYLPAHEAVEKAKTLDSRSPIPRGHGEGILVIDDEQVIRDVFLSILRRFGYRGFEAPDGKTAVDLYEHHQRDIALVVVDMMMPGMDGRAVIRALRKINPQVNVIVVSGMLENDQFNADGEFGEVELIRKPVMSELLLGKVAQALGSRG</sequence>
<evidence type="ECO:0000256" key="7">
    <source>
        <dbReference type="ARBA" id="ARBA00022840"/>
    </source>
</evidence>
<dbReference type="SMART" id="SM00091">
    <property type="entry name" value="PAS"/>
    <property type="match status" value="2"/>
</dbReference>
<dbReference type="InterPro" id="IPR013656">
    <property type="entry name" value="PAS_4"/>
</dbReference>
<keyword evidence="15" id="KW-1185">Reference proteome</keyword>
<dbReference type="SUPFAM" id="SSF55785">
    <property type="entry name" value="PYP-like sensor domain (PAS domain)"/>
    <property type="match status" value="2"/>
</dbReference>
<dbReference type="SUPFAM" id="SSF55874">
    <property type="entry name" value="ATPase domain of HSP90 chaperone/DNA topoisomerase II/histidine kinase"/>
    <property type="match status" value="1"/>
</dbReference>
<dbReference type="Gene3D" id="3.40.50.2300">
    <property type="match status" value="2"/>
</dbReference>
<feature type="domain" description="PAC" evidence="13">
    <location>
        <begin position="332"/>
        <end position="384"/>
    </location>
</feature>
<dbReference type="Pfam" id="PF02518">
    <property type="entry name" value="HATPase_c"/>
    <property type="match status" value="1"/>
</dbReference>
<dbReference type="Pfam" id="PF08448">
    <property type="entry name" value="PAS_4"/>
    <property type="match status" value="2"/>
</dbReference>
<evidence type="ECO:0000256" key="2">
    <source>
        <dbReference type="ARBA" id="ARBA00012438"/>
    </source>
</evidence>
<dbReference type="InterPro" id="IPR000014">
    <property type="entry name" value="PAS"/>
</dbReference>
<dbReference type="SMART" id="SM00388">
    <property type="entry name" value="HisKA"/>
    <property type="match status" value="1"/>
</dbReference>
<dbReference type="PANTHER" id="PTHR43065:SF46">
    <property type="entry name" value="C4-DICARBOXYLATE TRANSPORT SENSOR PROTEIN DCTB"/>
    <property type="match status" value="1"/>
</dbReference>
<dbReference type="PROSITE" id="PS50112">
    <property type="entry name" value="PAS"/>
    <property type="match status" value="2"/>
</dbReference>
<dbReference type="InterPro" id="IPR005467">
    <property type="entry name" value="His_kinase_dom"/>
</dbReference>
<keyword evidence="7" id="KW-0067">ATP-binding</keyword>
<dbReference type="EC" id="2.7.13.3" evidence="2"/>
<evidence type="ECO:0000256" key="1">
    <source>
        <dbReference type="ARBA" id="ARBA00000085"/>
    </source>
</evidence>
<gene>
    <name evidence="14" type="ORF">CMV30_17005</name>
</gene>
<proteinExistence type="predicted"/>
<keyword evidence="6 14" id="KW-0418">Kinase</keyword>
<name>A0A290QJJ5_9BACT</name>
<keyword evidence="3 9" id="KW-0597">Phosphoprotein</keyword>
<dbReference type="SMART" id="SM00448">
    <property type="entry name" value="REC"/>
    <property type="match status" value="2"/>
</dbReference>
<keyword evidence="5" id="KW-0547">Nucleotide-binding</keyword>
<dbReference type="Pfam" id="PF00512">
    <property type="entry name" value="HisKA"/>
    <property type="match status" value="1"/>
</dbReference>
<evidence type="ECO:0000256" key="4">
    <source>
        <dbReference type="ARBA" id="ARBA00022679"/>
    </source>
</evidence>
<dbReference type="InterPro" id="IPR011006">
    <property type="entry name" value="CheY-like_superfamily"/>
</dbReference>
<feature type="domain" description="Response regulatory" evidence="11">
    <location>
        <begin position="5"/>
        <end position="121"/>
    </location>
</feature>
<evidence type="ECO:0000256" key="5">
    <source>
        <dbReference type="ARBA" id="ARBA00022741"/>
    </source>
</evidence>
<feature type="domain" description="Response regulatory" evidence="11">
    <location>
        <begin position="640"/>
        <end position="756"/>
    </location>
</feature>
<dbReference type="Pfam" id="PF00072">
    <property type="entry name" value="Response_reg"/>
    <property type="match status" value="2"/>
</dbReference>
<dbReference type="Gene3D" id="1.10.287.130">
    <property type="match status" value="1"/>
</dbReference>
<evidence type="ECO:0000256" key="8">
    <source>
        <dbReference type="ARBA" id="ARBA00023012"/>
    </source>
</evidence>
<dbReference type="OrthoDB" id="174740at2"/>
<feature type="modified residue" description="4-aspartylphosphate" evidence="9">
    <location>
        <position position="691"/>
    </location>
</feature>
<dbReference type="InterPro" id="IPR001610">
    <property type="entry name" value="PAC"/>
</dbReference>
<dbReference type="SMART" id="SM00387">
    <property type="entry name" value="HATPase_c"/>
    <property type="match status" value="1"/>
</dbReference>
<comment type="catalytic activity">
    <reaction evidence="1">
        <text>ATP + protein L-histidine = ADP + protein N-phospho-L-histidine.</text>
        <dbReference type="EC" id="2.7.13.3"/>
    </reaction>
</comment>
<dbReference type="CDD" id="cd00156">
    <property type="entry name" value="REC"/>
    <property type="match status" value="1"/>
</dbReference>
<evidence type="ECO:0000259" key="10">
    <source>
        <dbReference type="PROSITE" id="PS50109"/>
    </source>
</evidence>
<feature type="domain" description="Histidine kinase" evidence="10">
    <location>
        <begin position="397"/>
        <end position="619"/>
    </location>
</feature>
<dbReference type="PROSITE" id="PS50110">
    <property type="entry name" value="RESPONSE_REGULATORY"/>
    <property type="match status" value="2"/>
</dbReference>
<dbReference type="PANTHER" id="PTHR43065">
    <property type="entry name" value="SENSOR HISTIDINE KINASE"/>
    <property type="match status" value="1"/>
</dbReference>
<feature type="domain" description="PAS" evidence="12">
    <location>
        <begin position="260"/>
        <end position="314"/>
    </location>
</feature>
<dbReference type="InterPro" id="IPR036890">
    <property type="entry name" value="HATPase_C_sf"/>
</dbReference>
<dbReference type="InterPro" id="IPR003594">
    <property type="entry name" value="HATPase_dom"/>
</dbReference>
<dbReference type="InterPro" id="IPR004358">
    <property type="entry name" value="Sig_transdc_His_kin-like_C"/>
</dbReference>
<dbReference type="Proteomes" id="UP000217265">
    <property type="component" value="Chromosome"/>
</dbReference>
<dbReference type="KEGG" id="vbh:CMV30_17005"/>
<keyword evidence="8" id="KW-0902">Two-component regulatory system</keyword>
<evidence type="ECO:0000259" key="12">
    <source>
        <dbReference type="PROSITE" id="PS50112"/>
    </source>
</evidence>
<feature type="domain" description="PAC" evidence="13">
    <location>
        <begin position="211"/>
        <end position="263"/>
    </location>
</feature>
<evidence type="ECO:0000313" key="14">
    <source>
        <dbReference type="EMBL" id="ATC65508.1"/>
    </source>
</evidence>
<organism evidence="14 15">
    <name type="scientific">Nibricoccus aquaticus</name>
    <dbReference type="NCBI Taxonomy" id="2576891"/>
    <lineage>
        <taxon>Bacteria</taxon>
        <taxon>Pseudomonadati</taxon>
        <taxon>Verrucomicrobiota</taxon>
        <taxon>Opitutia</taxon>
        <taxon>Opitutales</taxon>
        <taxon>Opitutaceae</taxon>
        <taxon>Nibricoccus</taxon>
    </lineage>
</organism>
<dbReference type="InterPro" id="IPR001789">
    <property type="entry name" value="Sig_transdc_resp-reg_receiver"/>
</dbReference>
<dbReference type="InterPro" id="IPR036097">
    <property type="entry name" value="HisK_dim/P_sf"/>
</dbReference>
<evidence type="ECO:0000256" key="6">
    <source>
        <dbReference type="ARBA" id="ARBA00022777"/>
    </source>
</evidence>
<dbReference type="SUPFAM" id="SSF52172">
    <property type="entry name" value="CheY-like"/>
    <property type="match status" value="2"/>
</dbReference>
<dbReference type="InterPro" id="IPR035965">
    <property type="entry name" value="PAS-like_dom_sf"/>
</dbReference>
<evidence type="ECO:0000256" key="9">
    <source>
        <dbReference type="PROSITE-ProRule" id="PRU00169"/>
    </source>
</evidence>
<accession>A0A290QJJ5</accession>
<dbReference type="PROSITE" id="PS50109">
    <property type="entry name" value="HIS_KIN"/>
    <property type="match status" value="1"/>
</dbReference>
<evidence type="ECO:0000259" key="13">
    <source>
        <dbReference type="PROSITE" id="PS50113"/>
    </source>
</evidence>
<keyword evidence="4" id="KW-0808">Transferase</keyword>
<dbReference type="RefSeq" id="WP_096057137.1">
    <property type="nucleotide sequence ID" value="NZ_CP023344.1"/>
</dbReference>
<dbReference type="EMBL" id="CP023344">
    <property type="protein sequence ID" value="ATC65508.1"/>
    <property type="molecule type" value="Genomic_DNA"/>
</dbReference>
<dbReference type="GO" id="GO:0000155">
    <property type="term" value="F:phosphorelay sensor kinase activity"/>
    <property type="evidence" value="ECO:0007669"/>
    <property type="project" value="InterPro"/>
</dbReference>
<dbReference type="PRINTS" id="PR00344">
    <property type="entry name" value="BCTRLSENSOR"/>
</dbReference>
<dbReference type="PROSITE" id="PS50113">
    <property type="entry name" value="PAC"/>
    <property type="match status" value="2"/>
</dbReference>
<dbReference type="InterPro" id="IPR003661">
    <property type="entry name" value="HisK_dim/P_dom"/>
</dbReference>
<feature type="modified residue" description="4-aspartylphosphate" evidence="9">
    <location>
        <position position="56"/>
    </location>
</feature>
<reference evidence="14 15" key="1">
    <citation type="submission" date="2017-09" db="EMBL/GenBank/DDBJ databases">
        <title>Complete genome sequence of Verrucomicrobial strain HZ-65, isolated from freshwater.</title>
        <authorList>
            <person name="Choi A."/>
        </authorList>
    </citation>
    <scope>NUCLEOTIDE SEQUENCE [LARGE SCALE GENOMIC DNA]</scope>
    <source>
        <strain evidence="14 15">HZ-65</strain>
    </source>
</reference>
<dbReference type="Gene3D" id="3.30.565.10">
    <property type="entry name" value="Histidine kinase-like ATPase, C-terminal domain"/>
    <property type="match status" value="1"/>
</dbReference>
<dbReference type="InterPro" id="IPR000700">
    <property type="entry name" value="PAS-assoc_C"/>
</dbReference>
<evidence type="ECO:0000256" key="3">
    <source>
        <dbReference type="ARBA" id="ARBA00022553"/>
    </source>
</evidence>
<dbReference type="AlphaFoldDB" id="A0A290QJJ5"/>
<dbReference type="SUPFAM" id="SSF47384">
    <property type="entry name" value="Homodimeric domain of signal transducing histidine kinase"/>
    <property type="match status" value="1"/>
</dbReference>
<feature type="domain" description="PAS" evidence="12">
    <location>
        <begin position="139"/>
        <end position="208"/>
    </location>
</feature>
<dbReference type="Gene3D" id="3.30.450.20">
    <property type="entry name" value="PAS domain"/>
    <property type="match status" value="2"/>
</dbReference>
<evidence type="ECO:0000313" key="15">
    <source>
        <dbReference type="Proteomes" id="UP000217265"/>
    </source>
</evidence>
<protein>
    <recommendedName>
        <fullName evidence="2">histidine kinase</fullName>
        <ecNumber evidence="2">2.7.13.3</ecNumber>
    </recommendedName>
</protein>
<dbReference type="NCBIfam" id="TIGR00229">
    <property type="entry name" value="sensory_box"/>
    <property type="match status" value="2"/>
</dbReference>